<dbReference type="STRING" id="1195763.ABT56_00320"/>
<accession>A0A0J1HCZ9</accession>
<organism evidence="1 2">
    <name type="scientific">Photobacterium aquae</name>
    <dbReference type="NCBI Taxonomy" id="1195763"/>
    <lineage>
        <taxon>Bacteria</taxon>
        <taxon>Pseudomonadati</taxon>
        <taxon>Pseudomonadota</taxon>
        <taxon>Gammaproteobacteria</taxon>
        <taxon>Vibrionales</taxon>
        <taxon>Vibrionaceae</taxon>
        <taxon>Photobacterium</taxon>
    </lineage>
</organism>
<dbReference type="AlphaFoldDB" id="A0A0J1HCZ9"/>
<reference evidence="1 2" key="1">
    <citation type="submission" date="2015-05" db="EMBL/GenBank/DDBJ databases">
        <title>Photobacterium galathea sp. nov.</title>
        <authorList>
            <person name="Machado H."/>
            <person name="Gram L."/>
        </authorList>
    </citation>
    <scope>NUCLEOTIDE SEQUENCE [LARGE SCALE GENOMIC DNA]</scope>
    <source>
        <strain evidence="1 2">CGMCC 1.12159</strain>
    </source>
</reference>
<protein>
    <submittedName>
        <fullName evidence="1">Uncharacterized protein</fullName>
    </submittedName>
</protein>
<dbReference type="RefSeq" id="WP_047876857.1">
    <property type="nucleotide sequence ID" value="NZ_LDOT01000001.1"/>
</dbReference>
<dbReference type="OrthoDB" id="1633523at2"/>
<evidence type="ECO:0000313" key="2">
    <source>
        <dbReference type="Proteomes" id="UP000036097"/>
    </source>
</evidence>
<evidence type="ECO:0000313" key="1">
    <source>
        <dbReference type="EMBL" id="KLV09569.1"/>
    </source>
</evidence>
<dbReference type="PATRIC" id="fig|1195763.3.peg.70"/>
<comment type="caution">
    <text evidence="1">The sequence shown here is derived from an EMBL/GenBank/DDBJ whole genome shotgun (WGS) entry which is preliminary data.</text>
</comment>
<name>A0A0J1HCZ9_9GAMM</name>
<dbReference type="EMBL" id="LDOT01000001">
    <property type="protein sequence ID" value="KLV09569.1"/>
    <property type="molecule type" value="Genomic_DNA"/>
</dbReference>
<gene>
    <name evidence="1" type="ORF">ABT56_00320</name>
</gene>
<proteinExistence type="predicted"/>
<keyword evidence="2" id="KW-1185">Reference proteome</keyword>
<dbReference type="Proteomes" id="UP000036097">
    <property type="component" value="Unassembled WGS sequence"/>
</dbReference>
<sequence>MAWEKGTAAGYRDLLEKLKVFASANGWTVERWVKDPDGIQNDELILSSTGPSGNEYFICGFKSDYDIGAARYNWALISGPLYSEGALFESQPNATALQYMYLWQHPIEYWLVVNHARIIVVAQVSMTTHVIYCGKLQNYCALGHWFRQVGCYGEGVNPDGRWSSQGNDYSTFQWLRHAGRQVLWIDNSYITPELVYPNMTRSSLCQNGWTYENGDHWLMPMTLLHETHGALGEFIGCYYIDGHNTSSLQQITVPENARQLLVVQNIHRNGYRDFMAVELM</sequence>